<accession>A0A517TUF9</accession>
<gene>
    <name evidence="2" type="ORF">I41_11740</name>
</gene>
<dbReference type="EMBL" id="CP036339">
    <property type="protein sequence ID" value="QDT72009.1"/>
    <property type="molecule type" value="Genomic_DNA"/>
</dbReference>
<proteinExistence type="predicted"/>
<feature type="coiled-coil region" evidence="1">
    <location>
        <begin position="533"/>
        <end position="567"/>
    </location>
</feature>
<organism evidence="2 3">
    <name type="scientific">Lacipirellula limnantheis</name>
    <dbReference type="NCBI Taxonomy" id="2528024"/>
    <lineage>
        <taxon>Bacteria</taxon>
        <taxon>Pseudomonadati</taxon>
        <taxon>Planctomycetota</taxon>
        <taxon>Planctomycetia</taxon>
        <taxon>Pirellulales</taxon>
        <taxon>Lacipirellulaceae</taxon>
        <taxon>Lacipirellula</taxon>
    </lineage>
</organism>
<evidence type="ECO:0000256" key="1">
    <source>
        <dbReference type="SAM" id="Coils"/>
    </source>
</evidence>
<dbReference type="InterPro" id="IPR019934">
    <property type="entry name" value="CHP03545"/>
</dbReference>
<dbReference type="RefSeq" id="WP_168206715.1">
    <property type="nucleotide sequence ID" value="NZ_CP036339.1"/>
</dbReference>
<dbReference type="KEGG" id="llh:I41_11740"/>
<evidence type="ECO:0000313" key="2">
    <source>
        <dbReference type="EMBL" id="QDT72009.1"/>
    </source>
</evidence>
<name>A0A517TUF9_9BACT</name>
<evidence type="ECO:0008006" key="4">
    <source>
        <dbReference type="Google" id="ProtNLM"/>
    </source>
</evidence>
<feature type="coiled-coil region" evidence="1">
    <location>
        <begin position="189"/>
        <end position="244"/>
    </location>
</feature>
<evidence type="ECO:0000313" key="3">
    <source>
        <dbReference type="Proteomes" id="UP000317909"/>
    </source>
</evidence>
<keyword evidence="1" id="KW-0175">Coiled coil</keyword>
<dbReference type="AlphaFoldDB" id="A0A517TUF9"/>
<reference evidence="2 3" key="1">
    <citation type="submission" date="2019-02" db="EMBL/GenBank/DDBJ databases">
        <title>Deep-cultivation of Planctomycetes and their phenomic and genomic characterization uncovers novel biology.</title>
        <authorList>
            <person name="Wiegand S."/>
            <person name="Jogler M."/>
            <person name="Boedeker C."/>
            <person name="Pinto D."/>
            <person name="Vollmers J."/>
            <person name="Rivas-Marin E."/>
            <person name="Kohn T."/>
            <person name="Peeters S.H."/>
            <person name="Heuer A."/>
            <person name="Rast P."/>
            <person name="Oberbeckmann S."/>
            <person name="Bunk B."/>
            <person name="Jeske O."/>
            <person name="Meyerdierks A."/>
            <person name="Storesund J.E."/>
            <person name="Kallscheuer N."/>
            <person name="Luecker S."/>
            <person name="Lage O.M."/>
            <person name="Pohl T."/>
            <person name="Merkel B.J."/>
            <person name="Hornburger P."/>
            <person name="Mueller R.-W."/>
            <person name="Bruemmer F."/>
            <person name="Labrenz M."/>
            <person name="Spormann A.M."/>
            <person name="Op den Camp H."/>
            <person name="Overmann J."/>
            <person name="Amann R."/>
            <person name="Jetten M.S.M."/>
            <person name="Mascher T."/>
            <person name="Medema M.H."/>
            <person name="Devos D.P."/>
            <person name="Kaster A.-K."/>
            <person name="Ovreas L."/>
            <person name="Rohde M."/>
            <person name="Galperin M.Y."/>
            <person name="Jogler C."/>
        </authorList>
    </citation>
    <scope>NUCLEOTIDE SEQUENCE [LARGE SCALE GENOMIC DNA]</scope>
    <source>
        <strain evidence="2 3">I41</strain>
    </source>
</reference>
<dbReference type="Proteomes" id="UP000317909">
    <property type="component" value="Chromosome"/>
</dbReference>
<sequence length="596" mass="65426">MMRLKRPKLPPIFRWQYVVPRLAVVVVVVLTVRFCLDPAIRWAIVFSGESAIGAKVEVADVKTSLRGGELTITGLAVANPGKPMRNIIESSQIRLEIDGAQLLRKRVVVHNGRIEGLKFDSERTTSGALENLPDAADEPSALDPMFAAAQETASGWFDDLTGRMEQDLLGSLATPQMVEELKRRWPEQYKALKSRADDLRAKSKQIEVTFREAKKNPLRGMQQVEELRKQLAATEAELRTTLAEIKALPDQAKADRAAIDVARKQDEQFLREHLKLSGIDPDELNRYLLGETASGYLEQSAWWIDQAQKFIPKNRVAAPTRSRGVNVLFAGRRQPAMLIERVELAGDARFDGQAMAFAGLLTDVASEPQLHQRPLQLCIRTTGAVEGVLTVELDRRTEIAHDSLVIDVPKLNLAHRTLGRADKLAVTVAPGAASLKADIRLDGDQLIGTIELNQSSALAAQTPALHDDRIAAVIQESLTGVDRLEAKIALAGTLKRPSIKIESNVGPQLAAGVSGAVKKYLTDRKDRLMAKVQGQVDEQLGKLQAERDRAQQELTAALGENQQLVTQLASLMGGNAPLEVDVTKIGKSLDLSKFKR</sequence>
<protein>
    <recommendedName>
        <fullName evidence="4">TIGR03545 family protein</fullName>
    </recommendedName>
</protein>
<dbReference type="NCBIfam" id="TIGR03545">
    <property type="entry name" value="TIGR03545 family protein"/>
    <property type="match status" value="1"/>
</dbReference>
<keyword evidence="3" id="KW-1185">Reference proteome</keyword>